<dbReference type="PROSITE" id="PS00211">
    <property type="entry name" value="ABC_TRANSPORTER_1"/>
    <property type="match status" value="1"/>
</dbReference>
<keyword evidence="1" id="KW-0547">Nucleotide-binding</keyword>
<reference evidence="4 5" key="1">
    <citation type="submission" date="2017-04" db="EMBL/GenBank/DDBJ databases">
        <title>Accumulation and expression of multiple antibiotic resistance genes in Arcobacter cryaerophilus that thrives in sewage.</title>
        <authorList>
            <person name="Millar J.A."/>
            <person name="Raghavan R."/>
        </authorList>
    </citation>
    <scope>NUCLEOTIDE SEQUENCE [LARGE SCALE GENOMIC DNA]</scope>
    <source>
        <strain evidence="4 5">AZT-1</strain>
    </source>
</reference>
<dbReference type="Proteomes" id="UP000192599">
    <property type="component" value="Unassembled WGS sequence"/>
</dbReference>
<dbReference type="SUPFAM" id="SSF52540">
    <property type="entry name" value="P-loop containing nucleoside triphosphate hydrolases"/>
    <property type="match status" value="2"/>
</dbReference>
<accession>A0A1V9VE85</accession>
<dbReference type="GO" id="GO:0005524">
    <property type="term" value="F:ATP binding"/>
    <property type="evidence" value="ECO:0007669"/>
    <property type="project" value="UniProtKB-KW"/>
</dbReference>
<proteinExistence type="predicted"/>
<gene>
    <name evidence="4" type="ORF">AS859_00785</name>
</gene>
<dbReference type="InterPro" id="IPR003439">
    <property type="entry name" value="ABC_transporter-like_ATP-bd"/>
</dbReference>
<evidence type="ECO:0000313" key="4">
    <source>
        <dbReference type="EMBL" id="OQR42244.1"/>
    </source>
</evidence>
<dbReference type="InterPro" id="IPR017871">
    <property type="entry name" value="ABC_transporter-like_CS"/>
</dbReference>
<dbReference type="CDD" id="cd03230">
    <property type="entry name" value="ABC_DR_subfamily_A"/>
    <property type="match status" value="2"/>
</dbReference>
<evidence type="ECO:0000256" key="1">
    <source>
        <dbReference type="ARBA" id="ARBA00022741"/>
    </source>
</evidence>
<evidence type="ECO:0000259" key="3">
    <source>
        <dbReference type="PROSITE" id="PS50893"/>
    </source>
</evidence>
<dbReference type="PANTHER" id="PTHR43038:SF3">
    <property type="entry name" value="ABC TRANSPORTER G FAMILY MEMBER 20 ISOFORM X1"/>
    <property type="match status" value="1"/>
</dbReference>
<name>A0A1V9VE85_9BACT</name>
<dbReference type="InterPro" id="IPR027417">
    <property type="entry name" value="P-loop_NTPase"/>
</dbReference>
<feature type="domain" description="ABC transporter" evidence="3">
    <location>
        <begin position="4"/>
        <end position="232"/>
    </location>
</feature>
<organism evidence="4 5">
    <name type="scientific">Aliarcobacter cryaerophilus</name>
    <dbReference type="NCBI Taxonomy" id="28198"/>
    <lineage>
        <taxon>Bacteria</taxon>
        <taxon>Pseudomonadati</taxon>
        <taxon>Campylobacterota</taxon>
        <taxon>Epsilonproteobacteria</taxon>
        <taxon>Campylobacterales</taxon>
        <taxon>Arcobacteraceae</taxon>
        <taxon>Aliarcobacter</taxon>
    </lineage>
</organism>
<evidence type="ECO:0000313" key="5">
    <source>
        <dbReference type="Proteomes" id="UP000192599"/>
    </source>
</evidence>
<dbReference type="EMBL" id="LNTC01000004">
    <property type="protein sequence ID" value="OQR42244.1"/>
    <property type="molecule type" value="Genomic_DNA"/>
</dbReference>
<feature type="domain" description="ABC transporter" evidence="3">
    <location>
        <begin position="324"/>
        <end position="553"/>
    </location>
</feature>
<dbReference type="InterPro" id="IPR003593">
    <property type="entry name" value="AAA+_ATPase"/>
</dbReference>
<dbReference type="PANTHER" id="PTHR43038">
    <property type="entry name" value="ATP-BINDING CASSETTE, SUB-FAMILY H, MEMBER 1"/>
    <property type="match status" value="1"/>
</dbReference>
<evidence type="ECO:0000256" key="2">
    <source>
        <dbReference type="ARBA" id="ARBA00022840"/>
    </source>
</evidence>
<keyword evidence="2 4" id="KW-0067">ATP-binding</keyword>
<dbReference type="Pfam" id="PF00005">
    <property type="entry name" value="ABC_tran"/>
    <property type="match status" value="2"/>
</dbReference>
<dbReference type="PROSITE" id="PS50893">
    <property type="entry name" value="ABC_TRANSPORTER_2"/>
    <property type="match status" value="2"/>
</dbReference>
<dbReference type="RefSeq" id="WP_066166248.1">
    <property type="nucleotide sequence ID" value="NZ_JAODCE010000005.1"/>
</dbReference>
<dbReference type="Gene3D" id="3.40.50.300">
    <property type="entry name" value="P-loop containing nucleotide triphosphate hydrolases"/>
    <property type="match status" value="2"/>
</dbReference>
<dbReference type="AlphaFoldDB" id="A0A1V9VE85"/>
<dbReference type="GO" id="GO:0016887">
    <property type="term" value="F:ATP hydrolysis activity"/>
    <property type="evidence" value="ECO:0007669"/>
    <property type="project" value="InterPro"/>
</dbReference>
<sequence length="566" mass="63542">MQIISASNLEKTFTDNTNAIKKINFSIFSGKITGIVGPDGAGKTTLIRMLTGLLAPTFGELKVLNYNMPNTSSDFLQQIGYMPQKFGLYEDLTVYENLKLYSDLQNIENSNSRIDELLTFTSLKKFQDRLAGKLSGGMKQKLGLACALIKKPKLLLLDEPGVGVDPISRIELWEIVQKLLEDDIAVIWSTSYLDEAQNCDEVILLNEGNCLYQGTPQNLKENMKDRVFLISGIFLQKRETLTKILEQDEILDAVLVGSKIRINLKKNTTLSKEFIYKLGENVKIEAIEPIFEDCFVDILNIKTKAHSQLVENMKNIEKSSLKLIEAKSLTKKFGNFIATDNIDFEIGNGEIFGFLGPNGAGKSTTFKMLCGLLTPTFGTAKVLGEDLYKSNSNIKNSIGYMAQKFSLYGNLKIKDNLDFFSGIYGLKNKKREEKIEEMIEIFDFKNYLHLNANSLPLGIKQRLSLACSVMHEPKVLFLDEPTSGVDPITRKEFWTHINGMVKKGVSIMVTTHFMDEAEYCDKIMLIYKGKNIASGTPDELKALVGPNASMQDAFITLVKKYDKEDL</sequence>
<protein>
    <submittedName>
        <fullName evidence="4">Multidrug ABC transporter ATP-binding protein</fullName>
    </submittedName>
</protein>
<dbReference type="SMART" id="SM00382">
    <property type="entry name" value="AAA"/>
    <property type="match status" value="2"/>
</dbReference>
<comment type="caution">
    <text evidence="4">The sequence shown here is derived from an EMBL/GenBank/DDBJ whole genome shotgun (WGS) entry which is preliminary data.</text>
</comment>